<evidence type="ECO:0000313" key="2">
    <source>
        <dbReference type="Proteomes" id="UP000319375"/>
    </source>
</evidence>
<dbReference type="RefSeq" id="WP_146488551.1">
    <property type="nucleotide sequence ID" value="NZ_VIGX01000014.1"/>
</dbReference>
<keyword evidence="2" id="KW-1185">Reference proteome</keyword>
<organism evidence="1 2">
    <name type="scientific">Tsukamurella conjunctivitidis</name>
    <dbReference type="NCBI Taxonomy" id="2592068"/>
    <lineage>
        <taxon>Bacteria</taxon>
        <taxon>Bacillati</taxon>
        <taxon>Actinomycetota</taxon>
        <taxon>Actinomycetes</taxon>
        <taxon>Mycobacteriales</taxon>
        <taxon>Tsukamurellaceae</taxon>
        <taxon>Tsukamurella</taxon>
    </lineage>
</organism>
<comment type="caution">
    <text evidence="1">The sequence shown here is derived from an EMBL/GenBank/DDBJ whole genome shotgun (WGS) entry which is preliminary data.</text>
</comment>
<reference evidence="1 2" key="1">
    <citation type="submission" date="2019-06" db="EMBL/GenBank/DDBJ databases">
        <title>Tsukamurella conjunctivitidis sp. nov., Tsukamurella assacharolytica sp. nov. and Tsukamurella sputae sp. nov. isolated from patients with conjunctivitis, bacteraemia (lymphoma) and respiratory infection (sputum) in Hong Kong.</title>
        <authorList>
            <person name="Teng J.L.L."/>
            <person name="Lee H.H."/>
            <person name="Fong J.Y.H."/>
            <person name="Fok K.M.N."/>
            <person name="Lau S.K.P."/>
            <person name="Woo P.C.Y."/>
        </authorList>
    </citation>
    <scope>NUCLEOTIDE SEQUENCE [LARGE SCALE GENOMIC DNA]</scope>
    <source>
        <strain evidence="1 2">HKU72</strain>
    </source>
</reference>
<name>A0A5C5RXB1_9ACTN</name>
<dbReference type="SUPFAM" id="SSF88659">
    <property type="entry name" value="Sigma3 and sigma4 domains of RNA polymerase sigma factors"/>
    <property type="match status" value="1"/>
</dbReference>
<protein>
    <submittedName>
        <fullName evidence="1">Sigma-70 family RNA polymerase sigma factor</fullName>
    </submittedName>
</protein>
<dbReference type="AlphaFoldDB" id="A0A5C5RXB1"/>
<dbReference type="InterPro" id="IPR013324">
    <property type="entry name" value="RNA_pol_sigma_r3/r4-like"/>
</dbReference>
<dbReference type="EMBL" id="VIGX01000014">
    <property type="protein sequence ID" value="TWS27414.1"/>
    <property type="molecule type" value="Genomic_DNA"/>
</dbReference>
<sequence>MPHPLRTSHTEEIVALQRAIEGLVHAELRDERDSEFMREAMSVLAFKLAQTPDARVDVFALRRAGWTNQRIADLVGCTEGNIRRIIKRGPSPRSAEDDLRGESEW</sequence>
<proteinExistence type="predicted"/>
<dbReference type="Proteomes" id="UP000319375">
    <property type="component" value="Unassembled WGS sequence"/>
</dbReference>
<gene>
    <name evidence="1" type="ORF">FK530_19015</name>
</gene>
<accession>A0A5C5RXB1</accession>
<evidence type="ECO:0000313" key="1">
    <source>
        <dbReference type="EMBL" id="TWS27414.1"/>
    </source>
</evidence>